<gene>
    <name evidence="2" type="ORF">Ocin01_11328</name>
</gene>
<accession>A0A1D2MR38</accession>
<organism evidence="2 3">
    <name type="scientific">Orchesella cincta</name>
    <name type="common">Springtail</name>
    <name type="synonym">Podura cincta</name>
    <dbReference type="NCBI Taxonomy" id="48709"/>
    <lineage>
        <taxon>Eukaryota</taxon>
        <taxon>Metazoa</taxon>
        <taxon>Ecdysozoa</taxon>
        <taxon>Arthropoda</taxon>
        <taxon>Hexapoda</taxon>
        <taxon>Collembola</taxon>
        <taxon>Entomobryomorpha</taxon>
        <taxon>Entomobryoidea</taxon>
        <taxon>Orchesellidae</taxon>
        <taxon>Orchesellinae</taxon>
        <taxon>Orchesella</taxon>
    </lineage>
</organism>
<proteinExistence type="predicted"/>
<feature type="compositionally biased region" description="Polar residues" evidence="1">
    <location>
        <begin position="232"/>
        <end position="242"/>
    </location>
</feature>
<dbReference type="Proteomes" id="UP000094527">
    <property type="component" value="Unassembled WGS sequence"/>
</dbReference>
<dbReference type="AlphaFoldDB" id="A0A1D2MR38"/>
<dbReference type="OrthoDB" id="2150267at2759"/>
<comment type="caution">
    <text evidence="2">The sequence shown here is derived from an EMBL/GenBank/DDBJ whole genome shotgun (WGS) entry which is preliminary data.</text>
</comment>
<name>A0A1D2MR38_ORCCI</name>
<feature type="region of interest" description="Disordered" evidence="1">
    <location>
        <begin position="151"/>
        <end position="171"/>
    </location>
</feature>
<protein>
    <submittedName>
        <fullName evidence="2">Uncharacterized protein</fullName>
    </submittedName>
</protein>
<reference evidence="2 3" key="1">
    <citation type="journal article" date="2016" name="Genome Biol. Evol.">
        <title>Gene Family Evolution Reflects Adaptation to Soil Environmental Stressors in the Genome of the Collembolan Orchesella cincta.</title>
        <authorList>
            <person name="Faddeeva-Vakhrusheva A."/>
            <person name="Derks M.F."/>
            <person name="Anvar S.Y."/>
            <person name="Agamennone V."/>
            <person name="Suring W."/>
            <person name="Smit S."/>
            <person name="van Straalen N.M."/>
            <person name="Roelofs D."/>
        </authorList>
    </citation>
    <scope>NUCLEOTIDE SEQUENCE [LARGE SCALE GENOMIC DNA]</scope>
    <source>
        <tissue evidence="2">Mixed pool</tissue>
    </source>
</reference>
<evidence type="ECO:0000256" key="1">
    <source>
        <dbReference type="SAM" id="MobiDB-lite"/>
    </source>
</evidence>
<dbReference type="EMBL" id="LJIJ01000683">
    <property type="protein sequence ID" value="ODM95361.1"/>
    <property type="molecule type" value="Genomic_DNA"/>
</dbReference>
<sequence>MQPIQLLPKYLRLNKSDLDLSEDPENPVGDRELDAKPGGSNTPGAPLRTPWSSREEGSQLFPRLLSRRFGRCYRRTAGTWTGTFTSRRRRRLSTRFVTHLSPPLLHPQSGRNLNDSSRPPLPNLLACCCLAQVPPSNFSFPNNQRLMSNKTMNLSTGNQPPLTSTRQRRRFTSAVTCRRSPSCEEQELQRAETTDNSNLNLSEINLDVSLLPIFHKILSERSRSLRERSSSTEQNNRGASTLRSKRNKPNNLMLSCPNIMIKCDIVEYL</sequence>
<evidence type="ECO:0000313" key="2">
    <source>
        <dbReference type="EMBL" id="ODM95361.1"/>
    </source>
</evidence>
<feature type="region of interest" description="Disordered" evidence="1">
    <location>
        <begin position="222"/>
        <end position="249"/>
    </location>
</feature>
<keyword evidence="3" id="KW-1185">Reference proteome</keyword>
<evidence type="ECO:0000313" key="3">
    <source>
        <dbReference type="Proteomes" id="UP000094527"/>
    </source>
</evidence>
<feature type="compositionally biased region" description="Polar residues" evidence="1">
    <location>
        <begin position="151"/>
        <end position="165"/>
    </location>
</feature>
<feature type="region of interest" description="Disordered" evidence="1">
    <location>
        <begin position="17"/>
        <end position="56"/>
    </location>
</feature>